<dbReference type="Proteomes" id="UP001431209">
    <property type="component" value="Unassembled WGS sequence"/>
</dbReference>
<evidence type="ECO:0000313" key="2">
    <source>
        <dbReference type="EMBL" id="KAL0481418.1"/>
    </source>
</evidence>
<sequence length="131" mass="14556">MTEGKKNVHVDGFESSSFFEQIQEALENKDTRSQILSKFNKVFEFNVDGKQTWTLDFKDNESAGVYVGKSKNSPDCVLTMSDKVCNDVMSGKKNPQVAFFGGELKMSGDIMLGLSLQELRKYQGGAPVSKL</sequence>
<protein>
    <submittedName>
        <fullName evidence="2">Non-specific lipid-transfer protein</fullName>
    </submittedName>
</protein>
<dbReference type="EMBL" id="JAOPGA020000762">
    <property type="protein sequence ID" value="KAL0481418.1"/>
    <property type="molecule type" value="Genomic_DNA"/>
</dbReference>
<gene>
    <name evidence="2" type="ORF">AKO1_012701</name>
</gene>
<keyword evidence="3" id="KW-1185">Reference proteome</keyword>
<dbReference type="InterPro" id="IPR003033">
    <property type="entry name" value="SCP2_sterol-bd_dom"/>
</dbReference>
<feature type="domain" description="SCP2" evidence="1">
    <location>
        <begin position="20"/>
        <end position="119"/>
    </location>
</feature>
<accession>A0AAW2YX80</accession>
<proteinExistence type="predicted"/>
<reference evidence="2 3" key="1">
    <citation type="submission" date="2024-03" db="EMBL/GenBank/DDBJ databases">
        <title>The Acrasis kona genome and developmental transcriptomes reveal deep origins of eukaryotic multicellular pathways.</title>
        <authorList>
            <person name="Sheikh S."/>
            <person name="Fu C.-J."/>
            <person name="Brown M.W."/>
            <person name="Baldauf S.L."/>
        </authorList>
    </citation>
    <scope>NUCLEOTIDE SEQUENCE [LARGE SCALE GENOMIC DNA]</scope>
    <source>
        <strain evidence="2 3">ATCC MYA-3509</strain>
    </source>
</reference>
<dbReference type="AlphaFoldDB" id="A0AAW2YX80"/>
<dbReference type="GO" id="GO:0005829">
    <property type="term" value="C:cytosol"/>
    <property type="evidence" value="ECO:0007669"/>
    <property type="project" value="TreeGrafter"/>
</dbReference>
<dbReference type="SUPFAM" id="SSF55718">
    <property type="entry name" value="SCP-like"/>
    <property type="match status" value="1"/>
</dbReference>
<dbReference type="Gene3D" id="3.30.1050.10">
    <property type="entry name" value="SCP2 sterol-binding domain"/>
    <property type="match status" value="1"/>
</dbReference>
<dbReference type="PANTHER" id="PTHR10094:SF25">
    <property type="entry name" value="SCP2 STEROL-BINDING DOMAIN-CONTAINING PROTEIN 1"/>
    <property type="match status" value="1"/>
</dbReference>
<dbReference type="PANTHER" id="PTHR10094">
    <property type="entry name" value="STEROL CARRIER PROTEIN 2 SCP-2 FAMILY PROTEIN"/>
    <property type="match status" value="1"/>
</dbReference>
<comment type="caution">
    <text evidence="2">The sequence shown here is derived from an EMBL/GenBank/DDBJ whole genome shotgun (WGS) entry which is preliminary data.</text>
</comment>
<name>A0AAW2YX80_9EUKA</name>
<dbReference type="Pfam" id="PF02036">
    <property type="entry name" value="SCP2"/>
    <property type="match status" value="1"/>
</dbReference>
<evidence type="ECO:0000259" key="1">
    <source>
        <dbReference type="Pfam" id="PF02036"/>
    </source>
</evidence>
<organism evidence="2 3">
    <name type="scientific">Acrasis kona</name>
    <dbReference type="NCBI Taxonomy" id="1008807"/>
    <lineage>
        <taxon>Eukaryota</taxon>
        <taxon>Discoba</taxon>
        <taxon>Heterolobosea</taxon>
        <taxon>Tetramitia</taxon>
        <taxon>Eutetramitia</taxon>
        <taxon>Acrasidae</taxon>
        <taxon>Acrasis</taxon>
    </lineage>
</organism>
<evidence type="ECO:0000313" key="3">
    <source>
        <dbReference type="Proteomes" id="UP001431209"/>
    </source>
</evidence>
<dbReference type="InterPro" id="IPR036527">
    <property type="entry name" value="SCP2_sterol-bd_dom_sf"/>
</dbReference>